<dbReference type="EMBL" id="JAUSUD010000023">
    <property type="protein sequence ID" value="MDQ0232682.1"/>
    <property type="molecule type" value="Genomic_DNA"/>
</dbReference>
<name>A0ABT9ZK91_9BACI</name>
<organism evidence="1 2">
    <name type="scientific">Metabacillus malikii</name>
    <dbReference type="NCBI Taxonomy" id="1504265"/>
    <lineage>
        <taxon>Bacteria</taxon>
        <taxon>Bacillati</taxon>
        <taxon>Bacillota</taxon>
        <taxon>Bacilli</taxon>
        <taxon>Bacillales</taxon>
        <taxon>Bacillaceae</taxon>
        <taxon>Metabacillus</taxon>
    </lineage>
</organism>
<evidence type="ECO:0000313" key="1">
    <source>
        <dbReference type="EMBL" id="MDQ0232682.1"/>
    </source>
</evidence>
<sequence length="49" mass="5733">MKPILQRQERKKVLHSCNEADFTKARKEKVLHSCNEADFTKARKEKSSS</sequence>
<evidence type="ECO:0000313" key="2">
    <source>
        <dbReference type="Proteomes" id="UP001234495"/>
    </source>
</evidence>
<accession>A0ABT9ZK91</accession>
<keyword evidence="2" id="KW-1185">Reference proteome</keyword>
<proteinExistence type="predicted"/>
<gene>
    <name evidence="1" type="ORF">J2S19_004004</name>
</gene>
<protein>
    <submittedName>
        <fullName evidence="1">Uncharacterized protein</fullName>
    </submittedName>
</protein>
<comment type="caution">
    <text evidence="1">The sequence shown here is derived from an EMBL/GenBank/DDBJ whole genome shotgun (WGS) entry which is preliminary data.</text>
</comment>
<reference evidence="1 2" key="1">
    <citation type="submission" date="2023-07" db="EMBL/GenBank/DDBJ databases">
        <title>Genomic Encyclopedia of Type Strains, Phase IV (KMG-IV): sequencing the most valuable type-strain genomes for metagenomic binning, comparative biology and taxonomic classification.</title>
        <authorList>
            <person name="Goeker M."/>
        </authorList>
    </citation>
    <scope>NUCLEOTIDE SEQUENCE [LARGE SCALE GENOMIC DNA]</scope>
    <source>
        <strain evidence="1 2">DSM 29005</strain>
    </source>
</reference>
<dbReference type="Proteomes" id="UP001234495">
    <property type="component" value="Unassembled WGS sequence"/>
</dbReference>